<dbReference type="Proteomes" id="UP000631553">
    <property type="component" value="Unassembled WGS sequence"/>
</dbReference>
<dbReference type="InterPro" id="IPR013762">
    <property type="entry name" value="Integrase-like_cat_sf"/>
</dbReference>
<organism evidence="4 5">
    <name type="scientific">Micromonospora purpureochromogenes</name>
    <dbReference type="NCBI Taxonomy" id="47872"/>
    <lineage>
        <taxon>Bacteria</taxon>
        <taxon>Bacillati</taxon>
        <taxon>Actinomycetota</taxon>
        <taxon>Actinomycetes</taxon>
        <taxon>Micromonosporales</taxon>
        <taxon>Micromonosporaceae</taxon>
        <taxon>Micromonospora</taxon>
    </lineage>
</organism>
<sequence length="100" mass="11411">MRTNVVEPKTKTVAATSDRHEVARFIRRLAKAADLPRWKQISPHSCRHAWNMPRKKGADLEDRQRAMGHADPRTTQRYDRDKDSLDRDPSFLVAAATSGS</sequence>
<evidence type="ECO:0000256" key="2">
    <source>
        <dbReference type="SAM" id="MobiDB-lite"/>
    </source>
</evidence>
<evidence type="ECO:0000256" key="1">
    <source>
        <dbReference type="ARBA" id="ARBA00023172"/>
    </source>
</evidence>
<dbReference type="InterPro" id="IPR011010">
    <property type="entry name" value="DNA_brk_join_enz"/>
</dbReference>
<gene>
    <name evidence="4" type="ORF">HDA35_002514</name>
</gene>
<dbReference type="EMBL" id="JACCCQ010000001">
    <property type="protein sequence ID" value="NYF56683.1"/>
    <property type="molecule type" value="Genomic_DNA"/>
</dbReference>
<evidence type="ECO:0000313" key="4">
    <source>
        <dbReference type="EMBL" id="NYF56683.1"/>
    </source>
</evidence>
<comment type="caution">
    <text evidence="4">The sequence shown here is derived from an EMBL/GenBank/DDBJ whole genome shotgun (WGS) entry which is preliminary data.</text>
</comment>
<proteinExistence type="predicted"/>
<reference evidence="4 5" key="1">
    <citation type="submission" date="2020-07" db="EMBL/GenBank/DDBJ databases">
        <title>Sequencing the genomes of 1000 actinobacteria strains.</title>
        <authorList>
            <person name="Klenk H.-P."/>
        </authorList>
    </citation>
    <scope>NUCLEOTIDE SEQUENCE [LARGE SCALE GENOMIC DNA]</scope>
    <source>
        <strain evidence="4 5">DSM 43814</strain>
    </source>
</reference>
<keyword evidence="1" id="KW-0233">DNA recombination</keyword>
<dbReference type="CDD" id="cd00397">
    <property type="entry name" value="DNA_BRE_C"/>
    <property type="match status" value="1"/>
</dbReference>
<accession>A0ABX2RNB4</accession>
<dbReference type="Gene3D" id="1.10.443.10">
    <property type="entry name" value="Intergrase catalytic core"/>
    <property type="match status" value="1"/>
</dbReference>
<dbReference type="Pfam" id="PF00589">
    <property type="entry name" value="Phage_integrase"/>
    <property type="match status" value="1"/>
</dbReference>
<name>A0ABX2RNB4_9ACTN</name>
<keyword evidence="5" id="KW-1185">Reference proteome</keyword>
<feature type="domain" description="Tyr recombinase" evidence="3">
    <location>
        <begin position="19"/>
        <end position="82"/>
    </location>
</feature>
<feature type="region of interest" description="Disordered" evidence="2">
    <location>
        <begin position="46"/>
        <end position="89"/>
    </location>
</feature>
<evidence type="ECO:0000259" key="3">
    <source>
        <dbReference type="Pfam" id="PF00589"/>
    </source>
</evidence>
<dbReference type="InterPro" id="IPR002104">
    <property type="entry name" value="Integrase_catalytic"/>
</dbReference>
<dbReference type="SUPFAM" id="SSF56349">
    <property type="entry name" value="DNA breaking-rejoining enzymes"/>
    <property type="match status" value="1"/>
</dbReference>
<protein>
    <submittedName>
        <fullName evidence="4">Integrase</fullName>
    </submittedName>
</protein>
<feature type="compositionally biased region" description="Basic and acidic residues" evidence="2">
    <location>
        <begin position="56"/>
        <end position="89"/>
    </location>
</feature>
<dbReference type="RefSeq" id="WP_179802933.1">
    <property type="nucleotide sequence ID" value="NZ_JACCCQ010000001.1"/>
</dbReference>
<evidence type="ECO:0000313" key="5">
    <source>
        <dbReference type="Proteomes" id="UP000631553"/>
    </source>
</evidence>